<dbReference type="Pfam" id="PF00096">
    <property type="entry name" value="zf-C2H2"/>
    <property type="match status" value="2"/>
</dbReference>
<dbReference type="PROSITE" id="PS00028">
    <property type="entry name" value="ZINC_FINGER_C2H2_1"/>
    <property type="match status" value="4"/>
</dbReference>
<evidence type="ECO:0000256" key="3">
    <source>
        <dbReference type="ARBA" id="ARBA00022771"/>
    </source>
</evidence>
<dbReference type="Gene3D" id="3.30.160.60">
    <property type="entry name" value="Classic Zinc Finger"/>
    <property type="match status" value="3"/>
</dbReference>
<dbReference type="PANTHER" id="PTHR24408:SF64">
    <property type="entry name" value="LINKING IMMUNITY AND METABOLISM-RELATED"/>
    <property type="match status" value="1"/>
</dbReference>
<dbReference type="GO" id="GO:0005634">
    <property type="term" value="C:nucleus"/>
    <property type="evidence" value="ECO:0007669"/>
    <property type="project" value="TreeGrafter"/>
</dbReference>
<keyword evidence="8" id="KW-1185">Reference proteome</keyword>
<evidence type="ECO:0000256" key="2">
    <source>
        <dbReference type="ARBA" id="ARBA00022737"/>
    </source>
</evidence>
<dbReference type="AlphaFoldDB" id="A0A553NC25"/>
<feature type="domain" description="C2H2-type" evidence="6">
    <location>
        <begin position="598"/>
        <end position="622"/>
    </location>
</feature>
<feature type="domain" description="C2H2-type" evidence="6">
    <location>
        <begin position="501"/>
        <end position="529"/>
    </location>
</feature>
<dbReference type="GO" id="GO:0043565">
    <property type="term" value="F:sequence-specific DNA binding"/>
    <property type="evidence" value="ECO:0007669"/>
    <property type="project" value="TreeGrafter"/>
</dbReference>
<keyword evidence="2" id="KW-0677">Repeat</keyword>
<dbReference type="EMBL" id="VCGU01000458">
    <property type="protein sequence ID" value="TRY62977.1"/>
    <property type="molecule type" value="Genomic_DNA"/>
</dbReference>
<reference evidence="7 8" key="1">
    <citation type="journal article" date="2018" name="Nat. Ecol. Evol.">
        <title>Genomic signatures of mitonuclear coevolution across populations of Tigriopus californicus.</title>
        <authorList>
            <person name="Barreto F.S."/>
            <person name="Watson E.T."/>
            <person name="Lima T.G."/>
            <person name="Willett C.S."/>
            <person name="Edmands S."/>
            <person name="Li W."/>
            <person name="Burton R.S."/>
        </authorList>
    </citation>
    <scope>NUCLEOTIDE SEQUENCE [LARGE SCALE GENOMIC DNA]</scope>
    <source>
        <strain evidence="7 8">San Diego</strain>
    </source>
</reference>
<sequence length="726" mass="83453">MDQGVELVQKLQTSIPSPKLLYFVMDNWLLVHKNSFDHFNEDGEPFISQVFLIEIKTGRYIHRCQGQKVDHGKAIELQVLTAKLTHAFQGTKPCLGFFIQEDSSDDVDPLSSTTVREFPFRRQTSRNCQFHYKVPNVKSEKSEDRKQRCSPCQVLWQEILSSPINPSDAHLDGSDIDLRTNAQSIIADILTIKPGNHDVFEPSSPYGSSYDSSEAVRQEIYSMAKDVFEGHNADGEEDQANPYEEHSLDTMDIHDDLCEDKEDRRVSLEVVANKDNPHSLNVSKALDEASNCIFKIGHRNEIPCQSKKSSCVNSKPSVAESKVSWESVRKLAFPRKGKNRCVCCSIVFPNKRELVKHVKDRQKEDRARRKVGCRECGERPFRTFKELIQHYYIQHPEKLEKNEEYLPQSQDLETMKEPKTCSICDVVSNGRTLNSRHKEKYHVVGNYLCSTCQEPCLTYYDMMIHRFQAHLKATDSIPINYNGLDTSVDEDGKISYKTDGLVCQICSESFKCKKTFASHQRRAHSWGRMRCKPCGEWSNYAQDISAHTLHFHKDKPEVLCPTCDQMIDLKDNPAAFDLHFPTCCPITSAYRKSLIGPFQCPICEKKYSLKHSLKAHLKMHQGIIKYQCDYCDFGANLKHALVRHKNMHLRNMGLLTNEPEADHLRECKVCGKKLAHKMSVRRHMRNMHAEQKPVFQCKQCGENFRHSGALHKHKIQVHDHVPKSKA</sequence>
<comment type="caution">
    <text evidence="7">The sequence shown here is derived from an EMBL/GenBank/DDBJ whole genome shotgun (WGS) entry which is preliminary data.</text>
</comment>
<dbReference type="STRING" id="6832.A0A553NC25"/>
<dbReference type="InterPro" id="IPR013087">
    <property type="entry name" value="Znf_C2H2_type"/>
</dbReference>
<keyword evidence="3 5" id="KW-0863">Zinc-finger</keyword>
<feature type="domain" description="C2H2-type" evidence="6">
    <location>
        <begin position="695"/>
        <end position="718"/>
    </location>
</feature>
<dbReference type="SUPFAM" id="SSF57667">
    <property type="entry name" value="beta-beta-alpha zinc fingers"/>
    <property type="match status" value="2"/>
</dbReference>
<accession>A0A553NC25</accession>
<evidence type="ECO:0000256" key="5">
    <source>
        <dbReference type="PROSITE-ProRule" id="PRU00042"/>
    </source>
</evidence>
<dbReference type="PANTHER" id="PTHR24408">
    <property type="entry name" value="ZINC FINGER PROTEIN"/>
    <property type="match status" value="1"/>
</dbReference>
<protein>
    <recommendedName>
        <fullName evidence="6">C2H2-type domain-containing protein</fullName>
    </recommendedName>
</protein>
<evidence type="ECO:0000259" key="6">
    <source>
        <dbReference type="PROSITE" id="PS50157"/>
    </source>
</evidence>
<evidence type="ECO:0000256" key="1">
    <source>
        <dbReference type="ARBA" id="ARBA00022723"/>
    </source>
</evidence>
<dbReference type="GO" id="GO:0008270">
    <property type="term" value="F:zinc ion binding"/>
    <property type="evidence" value="ECO:0007669"/>
    <property type="project" value="UniProtKB-KW"/>
</dbReference>
<evidence type="ECO:0000313" key="7">
    <source>
        <dbReference type="EMBL" id="TRY62977.1"/>
    </source>
</evidence>
<dbReference type="PROSITE" id="PS50157">
    <property type="entry name" value="ZINC_FINGER_C2H2_2"/>
    <property type="match status" value="4"/>
</dbReference>
<feature type="domain" description="C2H2-type" evidence="6">
    <location>
        <begin position="665"/>
        <end position="693"/>
    </location>
</feature>
<keyword evidence="1" id="KW-0479">Metal-binding</keyword>
<dbReference type="InterPro" id="IPR036236">
    <property type="entry name" value="Znf_C2H2_sf"/>
</dbReference>
<gene>
    <name evidence="7" type="ORF">TCAL_10944</name>
</gene>
<evidence type="ECO:0000313" key="8">
    <source>
        <dbReference type="Proteomes" id="UP000318571"/>
    </source>
</evidence>
<dbReference type="OrthoDB" id="6376219at2759"/>
<dbReference type="GO" id="GO:0000981">
    <property type="term" value="F:DNA-binding transcription factor activity, RNA polymerase II-specific"/>
    <property type="evidence" value="ECO:0007669"/>
    <property type="project" value="TreeGrafter"/>
</dbReference>
<dbReference type="SMART" id="SM00355">
    <property type="entry name" value="ZnF_C2H2"/>
    <property type="match status" value="10"/>
</dbReference>
<dbReference type="Proteomes" id="UP000318571">
    <property type="component" value="Chromosome 10"/>
</dbReference>
<proteinExistence type="predicted"/>
<evidence type="ECO:0000256" key="4">
    <source>
        <dbReference type="ARBA" id="ARBA00022833"/>
    </source>
</evidence>
<keyword evidence="4" id="KW-0862">Zinc</keyword>
<organism evidence="7 8">
    <name type="scientific">Tigriopus californicus</name>
    <name type="common">Marine copepod</name>
    <dbReference type="NCBI Taxonomy" id="6832"/>
    <lineage>
        <taxon>Eukaryota</taxon>
        <taxon>Metazoa</taxon>
        <taxon>Ecdysozoa</taxon>
        <taxon>Arthropoda</taxon>
        <taxon>Crustacea</taxon>
        <taxon>Multicrustacea</taxon>
        <taxon>Hexanauplia</taxon>
        <taxon>Copepoda</taxon>
        <taxon>Harpacticoida</taxon>
        <taxon>Harpacticidae</taxon>
        <taxon>Tigriopus</taxon>
    </lineage>
</organism>
<name>A0A553NC25_TIGCA</name>